<evidence type="ECO:0000256" key="2">
    <source>
        <dbReference type="SAM" id="SignalP"/>
    </source>
</evidence>
<feature type="signal peptide" evidence="2">
    <location>
        <begin position="1"/>
        <end position="33"/>
    </location>
</feature>
<comment type="caution">
    <text evidence="3">The sequence shown here is derived from an EMBL/GenBank/DDBJ whole genome shotgun (WGS) entry which is preliminary data.</text>
</comment>
<evidence type="ECO:0008006" key="5">
    <source>
        <dbReference type="Google" id="ProtNLM"/>
    </source>
</evidence>
<gene>
    <name evidence="3" type="ORF">CKO42_12715</name>
</gene>
<evidence type="ECO:0000313" key="4">
    <source>
        <dbReference type="Proteomes" id="UP001138768"/>
    </source>
</evidence>
<keyword evidence="4" id="KW-1185">Reference proteome</keyword>
<feature type="region of interest" description="Disordered" evidence="1">
    <location>
        <begin position="42"/>
        <end position="64"/>
    </location>
</feature>
<protein>
    <recommendedName>
        <fullName evidence="5">Secreted protein</fullName>
    </recommendedName>
</protein>
<proteinExistence type="predicted"/>
<dbReference type="Proteomes" id="UP001138768">
    <property type="component" value="Unassembled WGS sequence"/>
</dbReference>
<evidence type="ECO:0000256" key="1">
    <source>
        <dbReference type="SAM" id="MobiDB-lite"/>
    </source>
</evidence>
<keyword evidence="2" id="KW-0732">Signal</keyword>
<accession>A0A9X0W9F1</accession>
<reference evidence="3 4" key="1">
    <citation type="journal article" date="2020" name="Microorganisms">
        <title>Osmotic Adaptation and Compatible Solute Biosynthesis of Phototrophic Bacteria as Revealed from Genome Analyses.</title>
        <authorList>
            <person name="Imhoff J.F."/>
            <person name="Rahn T."/>
            <person name="Kunzel S."/>
            <person name="Keller A."/>
            <person name="Neulinger S.C."/>
        </authorList>
    </citation>
    <scope>NUCLEOTIDE SEQUENCE [LARGE SCALE GENOMIC DNA]</scope>
    <source>
        <strain evidence="3 4">DSM 25653</strain>
    </source>
</reference>
<sequence length="238" mass="25327">MTDVKSRCSGERLNANTLLLLISAALAITAAMATTDVAAQAPFDPAAPGEARRTPSGEPWRGTLQSGAKVWVDPRTNRPMTQGPGYQTQLWDGIYRLNNGTELHVREGRVVPNTEMLERRQATPMPPPSDEQAPREDDTAQPGQPGQPGETALPQGGDSRPCQVLVEQACGPDNACADTTKCSAAHQLVDMAAEQRAQQARPNAVTGTELKCREALNDSFFAPCRASAAGEDNAAPAR</sequence>
<feature type="chain" id="PRO_5040950304" description="Secreted protein" evidence="2">
    <location>
        <begin position="34"/>
        <end position="238"/>
    </location>
</feature>
<dbReference type="EMBL" id="NRRY01000019">
    <property type="protein sequence ID" value="MBK1619282.1"/>
    <property type="molecule type" value="Genomic_DNA"/>
</dbReference>
<dbReference type="AlphaFoldDB" id="A0A9X0W9F1"/>
<evidence type="ECO:0000313" key="3">
    <source>
        <dbReference type="EMBL" id="MBK1619282.1"/>
    </source>
</evidence>
<name>A0A9X0W9F1_9GAMM</name>
<feature type="region of interest" description="Disordered" evidence="1">
    <location>
        <begin position="106"/>
        <end position="160"/>
    </location>
</feature>
<organism evidence="3 4">
    <name type="scientific">Lamprobacter modestohalophilus</name>
    <dbReference type="NCBI Taxonomy" id="1064514"/>
    <lineage>
        <taxon>Bacteria</taxon>
        <taxon>Pseudomonadati</taxon>
        <taxon>Pseudomonadota</taxon>
        <taxon>Gammaproteobacteria</taxon>
        <taxon>Chromatiales</taxon>
        <taxon>Chromatiaceae</taxon>
        <taxon>Lamprobacter</taxon>
    </lineage>
</organism>